<name>A0ABN6DPQ4_ERWRD</name>
<evidence type="ECO:0000313" key="7">
    <source>
        <dbReference type="Proteomes" id="UP000677515"/>
    </source>
</evidence>
<keyword evidence="3" id="KW-0238">DNA-binding</keyword>
<keyword evidence="2" id="KW-0805">Transcription regulation</keyword>
<dbReference type="CDD" id="cd08422">
    <property type="entry name" value="PBP2_CrgA_like"/>
    <property type="match status" value="1"/>
</dbReference>
<keyword evidence="7" id="KW-1185">Reference proteome</keyword>
<dbReference type="PROSITE" id="PS50931">
    <property type="entry name" value="HTH_LYSR"/>
    <property type="match status" value="1"/>
</dbReference>
<evidence type="ECO:0000259" key="5">
    <source>
        <dbReference type="PROSITE" id="PS50931"/>
    </source>
</evidence>
<reference evidence="6 7" key="1">
    <citation type="submission" date="2021-01" db="EMBL/GenBank/DDBJ databases">
        <title>Complete genome sequence of Erwinia rhapontici MAFF 311153.</title>
        <authorList>
            <person name="Morohoshi T."/>
            <person name="Someya N."/>
        </authorList>
    </citation>
    <scope>NUCLEOTIDE SEQUENCE [LARGE SCALE GENOMIC DNA]</scope>
    <source>
        <strain evidence="6 7">MAFF 311153</strain>
    </source>
</reference>
<dbReference type="EMBL" id="AP024329">
    <property type="protein sequence ID" value="BCQ35570.1"/>
    <property type="molecule type" value="Genomic_DNA"/>
</dbReference>
<dbReference type="InterPro" id="IPR005119">
    <property type="entry name" value="LysR_subst-bd"/>
</dbReference>
<dbReference type="Gene3D" id="3.40.190.290">
    <property type="match status" value="1"/>
</dbReference>
<dbReference type="InterPro" id="IPR000847">
    <property type="entry name" value="LysR_HTH_N"/>
</dbReference>
<keyword evidence="4" id="KW-0804">Transcription</keyword>
<dbReference type="Proteomes" id="UP000677515">
    <property type="component" value="Chromosome"/>
</dbReference>
<evidence type="ECO:0000256" key="3">
    <source>
        <dbReference type="ARBA" id="ARBA00023125"/>
    </source>
</evidence>
<evidence type="ECO:0000256" key="2">
    <source>
        <dbReference type="ARBA" id="ARBA00023015"/>
    </source>
</evidence>
<dbReference type="InterPro" id="IPR036390">
    <property type="entry name" value="WH_DNA-bd_sf"/>
</dbReference>
<gene>
    <name evidence="6" type="ORF">ERHA53_29130</name>
</gene>
<evidence type="ECO:0000313" key="6">
    <source>
        <dbReference type="EMBL" id="BCQ35570.1"/>
    </source>
</evidence>
<dbReference type="SUPFAM" id="SSF46785">
    <property type="entry name" value="Winged helix' DNA-binding domain"/>
    <property type="match status" value="1"/>
</dbReference>
<dbReference type="Gene3D" id="1.10.10.10">
    <property type="entry name" value="Winged helix-like DNA-binding domain superfamily/Winged helix DNA-binding domain"/>
    <property type="match status" value="1"/>
</dbReference>
<evidence type="ECO:0000256" key="4">
    <source>
        <dbReference type="ARBA" id="ARBA00023163"/>
    </source>
</evidence>
<dbReference type="InterPro" id="IPR058163">
    <property type="entry name" value="LysR-type_TF_proteobact-type"/>
</dbReference>
<feature type="domain" description="HTH lysR-type" evidence="5">
    <location>
        <begin position="1"/>
        <end position="61"/>
    </location>
</feature>
<dbReference type="Pfam" id="PF03466">
    <property type="entry name" value="LysR_substrate"/>
    <property type="match status" value="1"/>
</dbReference>
<comment type="similarity">
    <text evidence="1">Belongs to the LysR transcriptional regulatory family.</text>
</comment>
<protein>
    <submittedName>
        <fullName evidence="6">LysR family transcriptional regulator</fullName>
    </submittedName>
</protein>
<dbReference type="PANTHER" id="PTHR30537">
    <property type="entry name" value="HTH-TYPE TRANSCRIPTIONAL REGULATOR"/>
    <property type="match status" value="1"/>
</dbReference>
<dbReference type="SUPFAM" id="SSF53850">
    <property type="entry name" value="Periplasmic binding protein-like II"/>
    <property type="match status" value="1"/>
</dbReference>
<sequence length="348" mass="38447">MEINSIGDIAAFVAAVKAGSYTHAASSLGLTRSAIGKSVVRLETRMGVRLLNRTTRSLSLTDEGRVMFDRCRQILDDLEEVDATMAMRRVKPTGTLRLSAPLSFGQRHILPVLDIYLKKWPELRAEVSFSDRFVDLIEEGFDIAIRIGEPRDDSRILTRTIASQHIVTCASPEYLSSRGVPETPADLTGHDTIFLLSAEKRRSWRFATPEGTFVYEGPGRLNLDSSEAMRASAIAGFGLVHLPIYLLGEDLRSGKLIPVLEEYPFPRNPFGSFIPANAIYHRESEPLLTCLWNAGSQVYPGNEKASAAYIQNFISQSGIIRAGTGQHQGADKMRNGVYQLSARSIFIA</sequence>
<dbReference type="PANTHER" id="PTHR30537:SF5">
    <property type="entry name" value="HTH-TYPE TRANSCRIPTIONAL ACTIVATOR TTDR-RELATED"/>
    <property type="match status" value="1"/>
</dbReference>
<organism evidence="6 7">
    <name type="scientific">Erwinia rhapontici</name>
    <name type="common">Pectobacterium rhapontici</name>
    <dbReference type="NCBI Taxonomy" id="55212"/>
    <lineage>
        <taxon>Bacteria</taxon>
        <taxon>Pseudomonadati</taxon>
        <taxon>Pseudomonadota</taxon>
        <taxon>Gammaproteobacteria</taxon>
        <taxon>Enterobacterales</taxon>
        <taxon>Erwiniaceae</taxon>
        <taxon>Erwinia</taxon>
    </lineage>
</organism>
<proteinExistence type="inferred from homology"/>
<dbReference type="Pfam" id="PF00126">
    <property type="entry name" value="HTH_1"/>
    <property type="match status" value="1"/>
</dbReference>
<evidence type="ECO:0000256" key="1">
    <source>
        <dbReference type="ARBA" id="ARBA00009437"/>
    </source>
</evidence>
<accession>A0ABN6DPQ4</accession>
<dbReference type="InterPro" id="IPR036388">
    <property type="entry name" value="WH-like_DNA-bd_sf"/>
</dbReference>